<dbReference type="EMBL" id="CP009922">
    <property type="protein sequence ID" value="AKG43417.1"/>
    <property type="molecule type" value="Genomic_DNA"/>
</dbReference>
<feature type="transmembrane region" description="Helical" evidence="1">
    <location>
        <begin position="117"/>
        <end position="142"/>
    </location>
</feature>
<keyword evidence="1" id="KW-1133">Transmembrane helix</keyword>
<dbReference type="Pfam" id="PF11139">
    <property type="entry name" value="SfLAP"/>
    <property type="match status" value="1"/>
</dbReference>
<dbReference type="AlphaFoldDB" id="A0A0F7FTK8"/>
<feature type="transmembrane region" description="Helical" evidence="1">
    <location>
        <begin position="34"/>
        <end position="57"/>
    </location>
</feature>
<dbReference type="PATRIC" id="fig|408015.6.peg.2063"/>
<gene>
    <name evidence="2" type="ORF">SXIM_20330</name>
</gene>
<dbReference type="InterPro" id="IPR021315">
    <property type="entry name" value="Gap/Sap"/>
</dbReference>
<reference evidence="2" key="1">
    <citation type="submission" date="2019-08" db="EMBL/GenBank/DDBJ databases">
        <title>Complete genome sequence of a mangrove-derived Streptomyces xiamenensis.</title>
        <authorList>
            <person name="Xu J."/>
        </authorList>
    </citation>
    <scope>NUCLEOTIDE SEQUENCE</scope>
    <source>
        <strain evidence="2">318</strain>
    </source>
</reference>
<dbReference type="Proteomes" id="UP000034034">
    <property type="component" value="Chromosome"/>
</dbReference>
<protein>
    <recommendedName>
        <fullName evidence="4">GAP family protein</fullName>
    </recommendedName>
</protein>
<keyword evidence="1" id="KW-0472">Membrane</keyword>
<feature type="transmembrane region" description="Helical" evidence="1">
    <location>
        <begin position="77"/>
        <end position="96"/>
    </location>
</feature>
<evidence type="ECO:0000313" key="2">
    <source>
        <dbReference type="EMBL" id="AKG43417.1"/>
    </source>
</evidence>
<dbReference type="STRING" id="408015.SXIM_20330"/>
<keyword evidence="1" id="KW-0812">Transmembrane</keyword>
<dbReference type="RefSeq" id="WP_030736169.1">
    <property type="nucleotide sequence ID" value="NZ_CP009922.3"/>
</dbReference>
<feature type="transmembrane region" description="Helical" evidence="1">
    <location>
        <begin position="148"/>
        <end position="173"/>
    </location>
</feature>
<evidence type="ECO:0000256" key="1">
    <source>
        <dbReference type="SAM" id="Phobius"/>
    </source>
</evidence>
<feature type="transmembrane region" description="Helical" evidence="1">
    <location>
        <begin position="6"/>
        <end position="27"/>
    </location>
</feature>
<feature type="transmembrane region" description="Helical" evidence="1">
    <location>
        <begin position="193"/>
        <end position="210"/>
    </location>
</feature>
<evidence type="ECO:0008006" key="4">
    <source>
        <dbReference type="Google" id="ProtNLM"/>
    </source>
</evidence>
<sequence length="211" mass="22594">MDLPILPLAITMMAGPQIISAIIFVTVPRATRVSLAFLCGVALAVTAGVLVMLLVAHLLGNAVHLGSESDKGSVGNIIKYVLVGLLALLALKNWRGRETAEPPKWLGTLMSADARRAFTVGLLVIALMPSDLIVLLTVGVHLEQRHSGFAAALPFIVLTVLIAALPLLLRSLFRRRAETAMPAVRDWMNQHSWLINIGVCVLFIVLVLSGA</sequence>
<dbReference type="KEGG" id="sxi:SXIM_20330"/>
<evidence type="ECO:0000313" key="3">
    <source>
        <dbReference type="Proteomes" id="UP000034034"/>
    </source>
</evidence>
<dbReference type="HOGENOM" id="CLU_1320305_0_0_11"/>
<accession>A0A0F7FTK8</accession>
<keyword evidence="3" id="KW-1185">Reference proteome</keyword>
<organism evidence="2 3">
    <name type="scientific">Streptomyces xiamenensis</name>
    <dbReference type="NCBI Taxonomy" id="408015"/>
    <lineage>
        <taxon>Bacteria</taxon>
        <taxon>Bacillati</taxon>
        <taxon>Actinomycetota</taxon>
        <taxon>Actinomycetes</taxon>
        <taxon>Kitasatosporales</taxon>
        <taxon>Streptomycetaceae</taxon>
        <taxon>Streptomyces</taxon>
    </lineage>
</organism>
<proteinExistence type="predicted"/>
<name>A0A0F7FTK8_9ACTN</name>